<dbReference type="SMART" id="SM00990">
    <property type="entry name" value="VRR_NUC"/>
    <property type="match status" value="1"/>
</dbReference>
<dbReference type="Gene3D" id="3.40.1350.10">
    <property type="match status" value="1"/>
</dbReference>
<evidence type="ECO:0000256" key="3">
    <source>
        <dbReference type="ARBA" id="ARBA00001946"/>
    </source>
</evidence>
<name>A0A0F9VP88_9ZZZZ</name>
<evidence type="ECO:0000256" key="9">
    <source>
        <dbReference type="ARBA" id="ARBA00022842"/>
    </source>
</evidence>
<dbReference type="Pfam" id="PF18081">
    <property type="entry name" value="FANC_SAP"/>
    <property type="match status" value="1"/>
</dbReference>
<comment type="caution">
    <text evidence="12">The sequence shown here is derived from an EMBL/GenBank/DDBJ whole genome shotgun (WGS) entry which is preliminary data.</text>
</comment>
<accession>A0A0F9VP88</accession>
<keyword evidence="6" id="KW-0540">Nuclease</keyword>
<dbReference type="GO" id="GO:0036297">
    <property type="term" value="P:interstrand cross-link repair"/>
    <property type="evidence" value="ECO:0007669"/>
    <property type="project" value="InterPro"/>
</dbReference>
<dbReference type="InterPro" id="IPR033315">
    <property type="entry name" value="Fan1-like"/>
</dbReference>
<evidence type="ECO:0000256" key="8">
    <source>
        <dbReference type="ARBA" id="ARBA00022801"/>
    </source>
</evidence>
<evidence type="ECO:0000256" key="4">
    <source>
        <dbReference type="ARBA" id="ARBA00005533"/>
    </source>
</evidence>
<gene>
    <name evidence="12" type="ORF">LCGC14_0115570</name>
</gene>
<dbReference type="FunFam" id="3.40.1350.10:FF:000024">
    <property type="entry name" value="Fanconi-associated nuclease"/>
    <property type="match status" value="1"/>
</dbReference>
<reference evidence="12" key="1">
    <citation type="journal article" date="2015" name="Nature">
        <title>Complex archaea that bridge the gap between prokaryotes and eukaryotes.</title>
        <authorList>
            <person name="Spang A."/>
            <person name="Saw J.H."/>
            <person name="Jorgensen S.L."/>
            <person name="Zaremba-Niedzwiedzka K."/>
            <person name="Martijn J."/>
            <person name="Lind A.E."/>
            <person name="van Eijk R."/>
            <person name="Schleper C."/>
            <person name="Guy L."/>
            <person name="Ettema T.J."/>
        </authorList>
    </citation>
    <scope>NUCLEOTIDE SEQUENCE</scope>
</reference>
<comment type="catalytic activity">
    <reaction evidence="1">
        <text>Hydrolytically removes 5'-nucleotides successively from the 3'-hydroxy termini of 3'-hydroxy-terminated oligonucleotides.</text>
        <dbReference type="EC" id="3.1.4.1"/>
    </reaction>
</comment>
<protein>
    <recommendedName>
        <fullName evidence="5">phosphodiesterase I</fullName>
        <ecNumber evidence="5">3.1.4.1</ecNumber>
    </recommendedName>
</protein>
<keyword evidence="7" id="KW-0479">Metal-binding</keyword>
<dbReference type="InterPro" id="IPR014883">
    <property type="entry name" value="VRR_NUC"/>
</dbReference>
<dbReference type="EC" id="3.1.4.1" evidence="5"/>
<sequence length="550" mass="63350">MPTPLAADFYYLTNFQTVLDWVRERYADLLTAEELAFAQDFSALPQLSQALLVRLVMRKGPHFRCSKLTYAEIGDIALAASPLLQRGWLVSDAALMVDDLSRLLLKSELATLLPHNVCAKGLGKTEMLALLCERYPGEMPYHEWPALPDEHIYSLTIHSLCERLRLLFFGNLAQSWSEFVLTDLGVFRYESVAFSLDSRGFNNRCDIDDYLHLRRCRETFSDHASVTDTLHQLGRFHSNNPWIEQRHQRLLFQLGRQLERDGEQAHALRLYEQCDYIGARQRRVRILEQTQRHTEAYQLALEATANPESEAERQLVERALKRLARKLKRPLPVQQAVAVITEQHLLLPPSLDVGVEQAVVMHLSQDEAPVYYVENTLVCSLFGLLCWDAVFAPLPGAFFHPFHSAPADLHSPDFFQRRRELFEMCLAKLDGDNYAHQIRDTFQQKQGIQSPFVCWPLLNAALLEDALRCIPAAHLKLWSQRLLLDIKANRAGMPDLIQFWPAEQRYRMIEVKGPGDRLQDNQRRWLAFCAKHDMPVEVCYVQWTDEVCGA</sequence>
<keyword evidence="8" id="KW-0378">Hydrolase</keyword>
<dbReference type="Pfam" id="PF08774">
    <property type="entry name" value="VRR_NUC"/>
    <property type="match status" value="1"/>
</dbReference>
<dbReference type="GO" id="GO:0003676">
    <property type="term" value="F:nucleic acid binding"/>
    <property type="evidence" value="ECO:0007669"/>
    <property type="project" value="InterPro"/>
</dbReference>
<comment type="cofactor">
    <cofactor evidence="3">
        <name>Mg(2+)</name>
        <dbReference type="ChEBI" id="CHEBI:18420"/>
    </cofactor>
</comment>
<dbReference type="EMBL" id="LAZR01000034">
    <property type="protein sequence ID" value="KKO01748.1"/>
    <property type="molecule type" value="Genomic_DNA"/>
</dbReference>
<evidence type="ECO:0000313" key="12">
    <source>
        <dbReference type="EMBL" id="KKO01748.1"/>
    </source>
</evidence>
<evidence type="ECO:0000259" key="11">
    <source>
        <dbReference type="SMART" id="SM00990"/>
    </source>
</evidence>
<evidence type="ECO:0000256" key="7">
    <source>
        <dbReference type="ARBA" id="ARBA00022723"/>
    </source>
</evidence>
<evidence type="ECO:0000256" key="1">
    <source>
        <dbReference type="ARBA" id="ARBA00000983"/>
    </source>
</evidence>
<evidence type="ECO:0000256" key="2">
    <source>
        <dbReference type="ARBA" id="ARBA00001936"/>
    </source>
</evidence>
<keyword evidence="10" id="KW-0464">Manganese</keyword>
<dbReference type="InterPro" id="IPR011856">
    <property type="entry name" value="tRNA_endonuc-like_dom_sf"/>
</dbReference>
<evidence type="ECO:0000256" key="5">
    <source>
        <dbReference type="ARBA" id="ARBA00012029"/>
    </source>
</evidence>
<evidence type="ECO:0000256" key="10">
    <source>
        <dbReference type="ARBA" id="ARBA00023211"/>
    </source>
</evidence>
<organism evidence="12">
    <name type="scientific">marine sediment metagenome</name>
    <dbReference type="NCBI Taxonomy" id="412755"/>
    <lineage>
        <taxon>unclassified sequences</taxon>
        <taxon>metagenomes</taxon>
        <taxon>ecological metagenomes</taxon>
    </lineage>
</organism>
<dbReference type="GO" id="GO:0046872">
    <property type="term" value="F:metal ion binding"/>
    <property type="evidence" value="ECO:0007669"/>
    <property type="project" value="UniProtKB-KW"/>
</dbReference>
<dbReference type="GO" id="GO:0004528">
    <property type="term" value="F:phosphodiesterase I activity"/>
    <property type="evidence" value="ECO:0007669"/>
    <property type="project" value="UniProtKB-EC"/>
</dbReference>
<comment type="cofactor">
    <cofactor evidence="2">
        <name>Mn(2+)</name>
        <dbReference type="ChEBI" id="CHEBI:29035"/>
    </cofactor>
</comment>
<comment type="similarity">
    <text evidence="4">Belongs to the FAN1 family.</text>
</comment>
<proteinExistence type="inferred from homology"/>
<dbReference type="Pfam" id="PF21315">
    <property type="entry name" value="FAN1_HTH"/>
    <property type="match status" value="1"/>
</dbReference>
<dbReference type="InterPro" id="IPR040603">
    <property type="entry name" value="FAN1_SAP_bact"/>
</dbReference>
<evidence type="ECO:0000256" key="6">
    <source>
        <dbReference type="ARBA" id="ARBA00022722"/>
    </source>
</evidence>
<dbReference type="PANTHER" id="PTHR15749:SF4">
    <property type="entry name" value="FANCONI-ASSOCIATED NUCLEASE 1"/>
    <property type="match status" value="1"/>
</dbReference>
<feature type="domain" description="VRR-NUC" evidence="11">
    <location>
        <begin position="429"/>
        <end position="543"/>
    </location>
</feature>
<dbReference type="InterPro" id="IPR049125">
    <property type="entry name" value="FAN1-like_WH"/>
</dbReference>
<dbReference type="AlphaFoldDB" id="A0A0F9VP88"/>
<dbReference type="PANTHER" id="PTHR15749">
    <property type="entry name" value="FANCONI-ASSOCIATED NUCLEASE 1"/>
    <property type="match status" value="1"/>
</dbReference>
<keyword evidence="9" id="KW-0460">Magnesium</keyword>